<dbReference type="EMBL" id="AAQR03116668">
    <property type="status" value="NOT_ANNOTATED_CDS"/>
    <property type="molecule type" value="Genomic_DNA"/>
</dbReference>
<feature type="region of interest" description="Disordered" evidence="7">
    <location>
        <begin position="1"/>
        <end position="24"/>
    </location>
</feature>
<dbReference type="AlphaFoldDB" id="H0WGN4"/>
<dbReference type="FunCoup" id="H0WGN4">
    <property type="interactions" value="268"/>
</dbReference>
<dbReference type="GO" id="GO:0035082">
    <property type="term" value="P:axoneme assembly"/>
    <property type="evidence" value="ECO:0007669"/>
    <property type="project" value="Ensembl"/>
</dbReference>
<evidence type="ECO:0000313" key="9">
    <source>
        <dbReference type="Proteomes" id="UP000005225"/>
    </source>
</evidence>
<dbReference type="PANTHER" id="PTHR20899">
    <property type="entry name" value="PIERCE HOMOLOG"/>
    <property type="match status" value="1"/>
</dbReference>
<dbReference type="Ensembl" id="ENSOGAT00000000549.2">
    <property type="protein sequence ID" value="ENSOGAP00000000492.2"/>
    <property type="gene ID" value="ENSOGAG00000000548.2"/>
</dbReference>
<keyword evidence="3" id="KW-0206">Cytoskeleton</keyword>
<evidence type="ECO:0000256" key="5">
    <source>
        <dbReference type="ARBA" id="ARBA00038014"/>
    </source>
</evidence>
<dbReference type="GO" id="GO:0006974">
    <property type="term" value="P:DNA damage response"/>
    <property type="evidence" value="ECO:0007669"/>
    <property type="project" value="Ensembl"/>
</dbReference>
<evidence type="ECO:0000256" key="6">
    <source>
        <dbReference type="ARBA" id="ARBA00046397"/>
    </source>
</evidence>
<dbReference type="STRING" id="30611.ENSOGAP00000000492"/>
<dbReference type="Proteomes" id="UP000005225">
    <property type="component" value="Unassembled WGS sequence"/>
</dbReference>
<dbReference type="GO" id="GO:0061966">
    <property type="term" value="P:establishment of left/right asymmetry"/>
    <property type="evidence" value="ECO:0007669"/>
    <property type="project" value="Ensembl"/>
</dbReference>
<reference evidence="8" key="3">
    <citation type="submission" date="2025-09" db="UniProtKB">
        <authorList>
            <consortium name="Ensembl"/>
        </authorList>
    </citation>
    <scope>IDENTIFICATION</scope>
</reference>
<comment type="subcellular location">
    <subcellularLocation>
        <location evidence="1">Cytoplasm</location>
        <location evidence="1">Cytoskeleton</location>
        <location evidence="1">Cilium axoneme</location>
    </subcellularLocation>
</comment>
<reference evidence="8" key="2">
    <citation type="submission" date="2025-08" db="UniProtKB">
        <authorList>
            <consortium name="Ensembl"/>
        </authorList>
    </citation>
    <scope>IDENTIFICATION</scope>
</reference>
<keyword evidence="2" id="KW-0963">Cytoplasm</keyword>
<dbReference type="eggNOG" id="ENOG502S22V">
    <property type="taxonomic scope" value="Eukaryota"/>
</dbReference>
<evidence type="ECO:0000313" key="8">
    <source>
        <dbReference type="Ensembl" id="ENSOGAP00000000492.2"/>
    </source>
</evidence>
<dbReference type="PANTHER" id="PTHR20899:SF1">
    <property type="entry name" value="PIERCER OF MICROTUBULE WALL 1 PROTEIN"/>
    <property type="match status" value="1"/>
</dbReference>
<organism evidence="8 9">
    <name type="scientific">Otolemur garnettii</name>
    <name type="common">Small-eared galago</name>
    <name type="synonym">Garnett's greater bushbaby</name>
    <dbReference type="NCBI Taxonomy" id="30611"/>
    <lineage>
        <taxon>Eukaryota</taxon>
        <taxon>Metazoa</taxon>
        <taxon>Chordata</taxon>
        <taxon>Craniata</taxon>
        <taxon>Vertebrata</taxon>
        <taxon>Euteleostomi</taxon>
        <taxon>Mammalia</taxon>
        <taxon>Eutheria</taxon>
        <taxon>Euarchontoglires</taxon>
        <taxon>Primates</taxon>
        <taxon>Strepsirrhini</taxon>
        <taxon>Lorisiformes</taxon>
        <taxon>Galagidae</taxon>
        <taxon>Otolemur</taxon>
    </lineage>
</organism>
<keyword evidence="4" id="KW-0966">Cell projection</keyword>
<dbReference type="HOGENOM" id="CLU_135708_0_0_1"/>
<comment type="subunit">
    <text evidence="6">Microtubule inner protein component of sperm flagellar doublet microtubules. Interacts with CFAP53, ODAD1 and ODAD3; the interactions link the outer dynein arms docking complex (ODA-DC) to the internal microtubule inner proteins (MIP) in cilium axoneme.</text>
</comment>
<evidence type="ECO:0000256" key="7">
    <source>
        <dbReference type="SAM" id="MobiDB-lite"/>
    </source>
</evidence>
<evidence type="ECO:0000256" key="3">
    <source>
        <dbReference type="ARBA" id="ARBA00023212"/>
    </source>
</evidence>
<proteinExistence type="inferred from homology"/>
<comment type="similarity">
    <text evidence="5">Belongs to the PIERCE1 family.</text>
</comment>
<sequence>MTEEETFQQCAEPAQPQVAAPPEKTSDYYRVDEDLPARFNNPGCFRGYGTKKPASFYRTSNQTYGSRAPTVHEMPKVFYPTTNKFSRQHAATGMFQNNTVNVYMEKSLVTGPDSYITRFDPLNFHPSYNVNRPSICD</sequence>
<name>H0WGN4_OTOGA</name>
<evidence type="ECO:0000256" key="4">
    <source>
        <dbReference type="ARBA" id="ARBA00023273"/>
    </source>
</evidence>
<dbReference type="InParanoid" id="H0WGN4"/>
<gene>
    <name evidence="8" type="primary">PIERCE1</name>
</gene>
<feature type="compositionally biased region" description="Low complexity" evidence="7">
    <location>
        <begin position="8"/>
        <end position="22"/>
    </location>
</feature>
<dbReference type="GO" id="GO:0030317">
    <property type="term" value="P:flagellated sperm motility"/>
    <property type="evidence" value="ECO:0007669"/>
    <property type="project" value="Ensembl"/>
</dbReference>
<protein>
    <submittedName>
        <fullName evidence="8">Piercer of microtubule wall 1</fullName>
    </submittedName>
</protein>
<reference evidence="9" key="1">
    <citation type="submission" date="2011-03" db="EMBL/GenBank/DDBJ databases">
        <title>Version 3 of the genome sequence of Otolemur garnettii (Bushbaby).</title>
        <authorList>
            <consortium name="The Broad Institute Genome Sequencing Platform"/>
            <person name="Di Palma F."/>
            <person name="Johnson J."/>
            <person name="Lander E.S."/>
            <person name="Lindblad-Toh K."/>
            <person name="Jaffe D.B."/>
            <person name="Gnerre S."/>
            <person name="MacCallum I."/>
            <person name="Przybylski D."/>
            <person name="Ribeiro F.J."/>
            <person name="Burton J.N."/>
            <person name="Walker B.J."/>
            <person name="Sharpe T."/>
            <person name="Hall G."/>
        </authorList>
    </citation>
    <scope>NUCLEOTIDE SEQUENCE [LARGE SCALE GENOMIC DNA]</scope>
</reference>
<dbReference type="GO" id="GO:0005634">
    <property type="term" value="C:nucleus"/>
    <property type="evidence" value="ECO:0007669"/>
    <property type="project" value="Ensembl"/>
</dbReference>
<dbReference type="InterPro" id="IPR026507">
    <property type="entry name" value="PIRC1/2"/>
</dbReference>
<evidence type="ECO:0000256" key="2">
    <source>
        <dbReference type="ARBA" id="ARBA00022490"/>
    </source>
</evidence>
<dbReference type="GeneTree" id="ENSGT00940000154745"/>
<accession>H0WGN4</accession>
<dbReference type="OMA" id="MFRNNTF"/>
<dbReference type="Pfam" id="PF14892">
    <property type="entry name" value="PIRC1_2"/>
    <property type="match status" value="1"/>
</dbReference>
<keyword evidence="9" id="KW-1185">Reference proteome</keyword>
<dbReference type="GO" id="GO:0160111">
    <property type="term" value="C:axonemal A tubule inner sheath"/>
    <property type="evidence" value="ECO:0007669"/>
    <property type="project" value="Ensembl"/>
</dbReference>
<evidence type="ECO:0000256" key="1">
    <source>
        <dbReference type="ARBA" id="ARBA00004430"/>
    </source>
</evidence>
<dbReference type="GO" id="GO:0071494">
    <property type="term" value="P:cellular response to UV-C"/>
    <property type="evidence" value="ECO:0007669"/>
    <property type="project" value="Ensembl"/>
</dbReference>
<dbReference type="GO" id="GO:0036126">
    <property type="term" value="C:sperm flagellum"/>
    <property type="evidence" value="ECO:0007669"/>
    <property type="project" value="Ensembl"/>
</dbReference>
<dbReference type="GO" id="GO:0010468">
    <property type="term" value="P:regulation of gene expression"/>
    <property type="evidence" value="ECO:0007669"/>
    <property type="project" value="Ensembl"/>
</dbReference>
<dbReference type="OrthoDB" id="546383at2759"/>